<dbReference type="Gene3D" id="3.40.50.300">
    <property type="entry name" value="P-loop containing nucleotide triphosphate hydrolases"/>
    <property type="match status" value="1"/>
</dbReference>
<accession>A0A8S3T3D4</accession>
<comment type="caution">
    <text evidence="1">The sequence shown here is derived from an EMBL/GenBank/DDBJ whole genome shotgun (WGS) entry which is preliminary data.</text>
</comment>
<name>A0A8S3T3D4_MYTED</name>
<dbReference type="EMBL" id="CAJPWZ010001995">
    <property type="protein sequence ID" value="CAG2228378.1"/>
    <property type="molecule type" value="Genomic_DNA"/>
</dbReference>
<dbReference type="AlphaFoldDB" id="A0A8S3T3D4"/>
<dbReference type="Proteomes" id="UP000683360">
    <property type="component" value="Unassembled WGS sequence"/>
</dbReference>
<keyword evidence="2" id="KW-1185">Reference proteome</keyword>
<dbReference type="InterPro" id="IPR027417">
    <property type="entry name" value="P-loop_NTPase"/>
</dbReference>
<evidence type="ECO:0000313" key="1">
    <source>
        <dbReference type="EMBL" id="CAG2228378.1"/>
    </source>
</evidence>
<gene>
    <name evidence="1" type="ORF">MEDL_41354</name>
</gene>
<reference evidence="1" key="1">
    <citation type="submission" date="2021-03" db="EMBL/GenBank/DDBJ databases">
        <authorList>
            <person name="Bekaert M."/>
        </authorList>
    </citation>
    <scope>NUCLEOTIDE SEQUENCE</scope>
</reference>
<proteinExistence type="predicted"/>
<protein>
    <submittedName>
        <fullName evidence="1">Uncharacterized protein</fullName>
    </submittedName>
</protein>
<dbReference type="Pfam" id="PF08477">
    <property type="entry name" value="Roc"/>
    <property type="match status" value="1"/>
</dbReference>
<organism evidence="1 2">
    <name type="scientific">Mytilus edulis</name>
    <name type="common">Blue mussel</name>
    <dbReference type="NCBI Taxonomy" id="6550"/>
    <lineage>
        <taxon>Eukaryota</taxon>
        <taxon>Metazoa</taxon>
        <taxon>Spiralia</taxon>
        <taxon>Lophotrochozoa</taxon>
        <taxon>Mollusca</taxon>
        <taxon>Bivalvia</taxon>
        <taxon>Autobranchia</taxon>
        <taxon>Pteriomorphia</taxon>
        <taxon>Mytilida</taxon>
        <taxon>Mytiloidea</taxon>
        <taxon>Mytilidae</taxon>
        <taxon>Mytilinae</taxon>
        <taxon>Mytilus</taxon>
    </lineage>
</organism>
<dbReference type="OrthoDB" id="6125710at2759"/>
<evidence type="ECO:0000313" key="2">
    <source>
        <dbReference type="Proteomes" id="UP000683360"/>
    </source>
</evidence>
<sequence>MVGNYEETETHARLLKEYEEKLKDKGTIDKIVEPNIAIVENTLATSLIYQRTQRQYIGSQKSKEATEPQTEHPVTTQQLNQSFEQAERELKTIHTAKSKVDLHDKDEYATLLLWDFAGDEEFYHTHQTFLSPNAIYLVVTNLNEADDPYAQGNISYRS</sequence>